<keyword evidence="2" id="KW-1185">Reference proteome</keyword>
<dbReference type="VEuPathDB" id="FungiDB:H257_07480"/>
<comment type="caution">
    <text evidence="1">The sequence shown here is derived from an EMBL/GenBank/DDBJ whole genome shotgun (WGS) entry which is preliminary data.</text>
</comment>
<evidence type="ECO:0000313" key="2">
    <source>
        <dbReference type="Proteomes" id="UP000284702"/>
    </source>
</evidence>
<organism evidence="1 2">
    <name type="scientific">Aphanomyces astaci</name>
    <name type="common">Crayfish plague agent</name>
    <dbReference type="NCBI Taxonomy" id="112090"/>
    <lineage>
        <taxon>Eukaryota</taxon>
        <taxon>Sar</taxon>
        <taxon>Stramenopiles</taxon>
        <taxon>Oomycota</taxon>
        <taxon>Saprolegniomycetes</taxon>
        <taxon>Saprolegniales</taxon>
        <taxon>Verrucalvaceae</taxon>
        <taxon>Aphanomyces</taxon>
    </lineage>
</organism>
<evidence type="ECO:0000313" key="1">
    <source>
        <dbReference type="EMBL" id="RQM30167.1"/>
    </source>
</evidence>
<dbReference type="AlphaFoldDB" id="A0A425DLH4"/>
<gene>
    <name evidence="1" type="ORF">B5M09_001918</name>
</gene>
<proteinExistence type="predicted"/>
<sequence>MKNHESLKRAQHVMTMLTDAAVSAGLVVSSASLALLRTSELQSVFAAPFWKLPSIWLCWFMDDSDLGICPFRFLTPVDVTNWRCLAKYRHVLTTLVQIAIDRQLAPSEAAIATLSRPQLKALFVPSFRVLKLGVPMEVMSEMDTNSIAAVHKVLTSTDALHP</sequence>
<reference evidence="1" key="1">
    <citation type="submission" date="2018-07" db="EMBL/GenBank/DDBJ databases">
        <title>Annotation of Aphanomyces astaci genome assembly.</title>
        <authorList>
            <person name="Studholme D.J."/>
        </authorList>
    </citation>
    <scope>NUCLEOTIDE SEQUENCE [LARGE SCALE GENOMIC DNA]</scope>
    <source>
        <strain evidence="1">Pc</strain>
    </source>
</reference>
<dbReference type="EMBL" id="MZMZ02000928">
    <property type="protein sequence ID" value="RQM30167.1"/>
    <property type="molecule type" value="Genomic_DNA"/>
</dbReference>
<protein>
    <submittedName>
        <fullName evidence="1">Uncharacterized protein</fullName>
    </submittedName>
</protein>
<accession>A0A425DLH4</accession>
<name>A0A425DLH4_APHAT</name>
<dbReference type="Proteomes" id="UP000284702">
    <property type="component" value="Unassembled WGS sequence"/>
</dbReference>